<feature type="transmembrane region" description="Helical" evidence="7">
    <location>
        <begin position="380"/>
        <end position="400"/>
    </location>
</feature>
<evidence type="ECO:0000259" key="9">
    <source>
        <dbReference type="Pfam" id="PF00082"/>
    </source>
</evidence>
<evidence type="ECO:0000256" key="3">
    <source>
        <dbReference type="ARBA" id="ARBA00022801"/>
    </source>
</evidence>
<proteinExistence type="inferred from homology"/>
<keyword evidence="8" id="KW-0732">Signal</keyword>
<evidence type="ECO:0000256" key="1">
    <source>
        <dbReference type="ARBA" id="ARBA00011073"/>
    </source>
</evidence>
<keyword evidence="7" id="KW-0472">Membrane</keyword>
<feature type="chain" id="PRO_5046138962" evidence="8">
    <location>
        <begin position="36"/>
        <end position="407"/>
    </location>
</feature>
<keyword evidence="2 5" id="KW-0645">Protease</keyword>
<evidence type="ECO:0000256" key="8">
    <source>
        <dbReference type="SAM" id="SignalP"/>
    </source>
</evidence>
<dbReference type="PRINTS" id="PR00723">
    <property type="entry name" value="SUBTILISIN"/>
</dbReference>
<protein>
    <submittedName>
        <fullName evidence="10">Type VII secretion-associated serine protease mycosin</fullName>
    </submittedName>
</protein>
<keyword evidence="7" id="KW-0812">Transmembrane</keyword>
<gene>
    <name evidence="10" type="primary">mycP_3</name>
    <name evidence="10" type="ORF">GCM10010394_60690</name>
</gene>
<evidence type="ECO:0000313" key="10">
    <source>
        <dbReference type="EMBL" id="GAA0621864.1"/>
    </source>
</evidence>
<dbReference type="InterPro" id="IPR000209">
    <property type="entry name" value="Peptidase_S8/S53_dom"/>
</dbReference>
<dbReference type="EMBL" id="BAAACA010000044">
    <property type="protein sequence ID" value="GAA0621864.1"/>
    <property type="molecule type" value="Genomic_DNA"/>
</dbReference>
<evidence type="ECO:0000256" key="2">
    <source>
        <dbReference type="ARBA" id="ARBA00022670"/>
    </source>
</evidence>
<feature type="signal peptide" evidence="8">
    <location>
        <begin position="1"/>
        <end position="35"/>
    </location>
</feature>
<organism evidence="10 11">
    <name type="scientific">Streptomyces crystallinus</name>
    <dbReference type="NCBI Taxonomy" id="68191"/>
    <lineage>
        <taxon>Bacteria</taxon>
        <taxon>Bacillati</taxon>
        <taxon>Actinomycetota</taxon>
        <taxon>Actinomycetes</taxon>
        <taxon>Kitasatosporales</taxon>
        <taxon>Streptomycetaceae</taxon>
        <taxon>Streptomyces</taxon>
    </lineage>
</organism>
<dbReference type="SUPFAM" id="SSF52743">
    <property type="entry name" value="Subtilisin-like"/>
    <property type="match status" value="1"/>
</dbReference>
<comment type="caution">
    <text evidence="10">The sequence shown here is derived from an EMBL/GenBank/DDBJ whole genome shotgun (WGS) entry which is preliminary data.</text>
</comment>
<keyword evidence="4 5" id="KW-0720">Serine protease</keyword>
<dbReference type="InterPro" id="IPR015500">
    <property type="entry name" value="Peptidase_S8_subtilisin-rel"/>
</dbReference>
<evidence type="ECO:0000256" key="7">
    <source>
        <dbReference type="SAM" id="Phobius"/>
    </source>
</evidence>
<dbReference type="Gene3D" id="3.40.50.200">
    <property type="entry name" value="Peptidase S8/S53 domain"/>
    <property type="match status" value="1"/>
</dbReference>
<dbReference type="PANTHER" id="PTHR43806:SF11">
    <property type="entry name" value="CEREVISIN-RELATED"/>
    <property type="match status" value="1"/>
</dbReference>
<sequence>MFSSARAVRSRSALFGAALVAALACSVGTAPTALADDMRSKQWYLDAMDADAVGKVSTGKGVTVAVIDTGVRSEPELTGRVLGGRDFTGSGDGRKDTSGHGTSMAVLIVGSGANGGLKGLAPDAKILPVRAVVGDHDFAGTAITAKAIRYAAESDARIISISLGSDSASEGEKQELASAVTYALGKGKLIFAAAGNTGDKGNRIEYPGATPGVAAVGAIGTDGKVAKFSTTGSQLALAAPGDKIPSHCSDGNGYCETNGTSQATALTSATAALIWSAHPDWTGNQVLRVMMETAGHNGKVPSQFIGYGTVRPAQVLLKGNGDPGPADVNPLLAARGGGAATTSPSPADTADKGAGGGDQEKPQAGKAADNESQDEDSAPWTVIAIIAAAVVLIGGAVAAVRVRNKRA</sequence>
<dbReference type="PROSITE" id="PS51892">
    <property type="entry name" value="SUBTILASE"/>
    <property type="match status" value="1"/>
</dbReference>
<evidence type="ECO:0000256" key="6">
    <source>
        <dbReference type="SAM" id="MobiDB-lite"/>
    </source>
</evidence>
<accession>A0ABP3S0P5</accession>
<keyword evidence="7" id="KW-1133">Transmembrane helix</keyword>
<dbReference type="GO" id="GO:0006508">
    <property type="term" value="P:proteolysis"/>
    <property type="evidence" value="ECO:0007669"/>
    <property type="project" value="UniProtKB-KW"/>
</dbReference>
<dbReference type="RefSeq" id="WP_344078984.1">
    <property type="nucleotide sequence ID" value="NZ_BAAACA010000044.1"/>
</dbReference>
<name>A0ABP3S0P5_9ACTN</name>
<dbReference type="GO" id="GO:0008233">
    <property type="term" value="F:peptidase activity"/>
    <property type="evidence" value="ECO:0007669"/>
    <property type="project" value="UniProtKB-KW"/>
</dbReference>
<evidence type="ECO:0000256" key="4">
    <source>
        <dbReference type="ARBA" id="ARBA00022825"/>
    </source>
</evidence>
<dbReference type="PROSITE" id="PS51257">
    <property type="entry name" value="PROKAR_LIPOPROTEIN"/>
    <property type="match status" value="1"/>
</dbReference>
<dbReference type="InterPro" id="IPR036852">
    <property type="entry name" value="Peptidase_S8/S53_dom_sf"/>
</dbReference>
<dbReference type="InterPro" id="IPR050131">
    <property type="entry name" value="Peptidase_S8_subtilisin-like"/>
</dbReference>
<dbReference type="Proteomes" id="UP001500668">
    <property type="component" value="Unassembled WGS sequence"/>
</dbReference>
<comment type="similarity">
    <text evidence="1 5">Belongs to the peptidase S8 family.</text>
</comment>
<dbReference type="PANTHER" id="PTHR43806">
    <property type="entry name" value="PEPTIDASE S8"/>
    <property type="match status" value="1"/>
</dbReference>
<feature type="domain" description="Peptidase S8/S53" evidence="9">
    <location>
        <begin position="59"/>
        <end position="308"/>
    </location>
</feature>
<keyword evidence="11" id="KW-1185">Reference proteome</keyword>
<evidence type="ECO:0000313" key="11">
    <source>
        <dbReference type="Proteomes" id="UP001500668"/>
    </source>
</evidence>
<reference evidence="11" key="1">
    <citation type="journal article" date="2019" name="Int. J. Syst. Evol. Microbiol.">
        <title>The Global Catalogue of Microorganisms (GCM) 10K type strain sequencing project: providing services to taxonomists for standard genome sequencing and annotation.</title>
        <authorList>
            <consortium name="The Broad Institute Genomics Platform"/>
            <consortium name="The Broad Institute Genome Sequencing Center for Infectious Disease"/>
            <person name="Wu L."/>
            <person name="Ma J."/>
        </authorList>
    </citation>
    <scope>NUCLEOTIDE SEQUENCE [LARGE SCALE GENOMIC DNA]</scope>
    <source>
        <strain evidence="11">JCM 5067</strain>
    </source>
</reference>
<keyword evidence="3 5" id="KW-0378">Hydrolase</keyword>
<evidence type="ECO:0000256" key="5">
    <source>
        <dbReference type="PROSITE-ProRule" id="PRU01240"/>
    </source>
</evidence>
<feature type="active site" description="Charge relay system" evidence="5">
    <location>
        <position position="261"/>
    </location>
</feature>
<feature type="region of interest" description="Disordered" evidence="6">
    <location>
        <begin position="318"/>
        <end position="376"/>
    </location>
</feature>
<dbReference type="Pfam" id="PF00082">
    <property type="entry name" value="Peptidase_S8"/>
    <property type="match status" value="1"/>
</dbReference>
<feature type="active site" description="Charge relay system" evidence="5">
    <location>
        <position position="68"/>
    </location>
</feature>
<feature type="active site" description="Charge relay system" evidence="5">
    <location>
        <position position="100"/>
    </location>
</feature>